<comment type="caution">
    <text evidence="6">The sequence shown here is derived from an EMBL/GenBank/DDBJ whole genome shotgun (WGS) entry which is preliminary data.</text>
</comment>
<dbReference type="Gene3D" id="3.40.50.2300">
    <property type="match status" value="2"/>
</dbReference>
<reference evidence="6 7" key="1">
    <citation type="submission" date="2018-05" db="EMBL/GenBank/DDBJ databases">
        <title>Genomic Encyclopedia of Type Strains, Phase IV (KMG-IV): sequencing the most valuable type-strain genomes for metagenomic binning, comparative biology and taxonomic classification.</title>
        <authorList>
            <person name="Goeker M."/>
        </authorList>
    </citation>
    <scope>NUCLEOTIDE SEQUENCE [LARGE SCALE GENOMIC DNA]</scope>
    <source>
        <strain evidence="6 7">DSM 2626</strain>
    </source>
</reference>
<dbReference type="GO" id="GO:0030246">
    <property type="term" value="F:carbohydrate binding"/>
    <property type="evidence" value="ECO:0007669"/>
    <property type="project" value="UniProtKB-ARBA"/>
</dbReference>
<feature type="chain" id="PRO_5034430027" evidence="4">
    <location>
        <begin position="24"/>
        <end position="332"/>
    </location>
</feature>
<dbReference type="RefSeq" id="WP_170136655.1">
    <property type="nucleotide sequence ID" value="NZ_QGGH01000001.1"/>
</dbReference>
<evidence type="ECO:0000256" key="4">
    <source>
        <dbReference type="SAM" id="SignalP"/>
    </source>
</evidence>
<dbReference type="Proteomes" id="UP000245631">
    <property type="component" value="Unassembled WGS sequence"/>
</dbReference>
<dbReference type="Pfam" id="PF13407">
    <property type="entry name" value="Peripla_BP_4"/>
    <property type="match status" value="1"/>
</dbReference>
<dbReference type="SUPFAM" id="SSF53822">
    <property type="entry name" value="Periplasmic binding protein-like I"/>
    <property type="match status" value="1"/>
</dbReference>
<dbReference type="InterPro" id="IPR028082">
    <property type="entry name" value="Peripla_BP_I"/>
</dbReference>
<proteinExistence type="inferred from homology"/>
<evidence type="ECO:0000256" key="1">
    <source>
        <dbReference type="ARBA" id="ARBA00004196"/>
    </source>
</evidence>
<dbReference type="GeneID" id="61049812"/>
<protein>
    <submittedName>
        <fullName evidence="6">Monosaccharide ABC transporter substrate-binding protein (CUT2 family)</fullName>
    </submittedName>
</protein>
<comment type="similarity">
    <text evidence="2">Belongs to the bacterial solute-binding protein 2 family.</text>
</comment>
<dbReference type="AlphaFoldDB" id="A0A8E3B6D6"/>
<evidence type="ECO:0000259" key="5">
    <source>
        <dbReference type="Pfam" id="PF13407"/>
    </source>
</evidence>
<dbReference type="GO" id="GO:0030313">
    <property type="term" value="C:cell envelope"/>
    <property type="evidence" value="ECO:0007669"/>
    <property type="project" value="UniProtKB-SubCell"/>
</dbReference>
<dbReference type="CDD" id="cd01536">
    <property type="entry name" value="PBP1_ABC_sugar_binding-like"/>
    <property type="match status" value="1"/>
</dbReference>
<feature type="signal peptide" evidence="4">
    <location>
        <begin position="1"/>
        <end position="23"/>
    </location>
</feature>
<dbReference type="PANTHER" id="PTHR46847">
    <property type="entry name" value="D-ALLOSE-BINDING PERIPLASMIC PROTEIN-RELATED"/>
    <property type="match status" value="1"/>
</dbReference>
<gene>
    <name evidence="6" type="ORF">C8D77_101466</name>
</gene>
<organism evidence="6 7">
    <name type="scientific">Rhizobium loti</name>
    <name type="common">Mesorhizobium loti</name>
    <dbReference type="NCBI Taxonomy" id="381"/>
    <lineage>
        <taxon>Bacteria</taxon>
        <taxon>Pseudomonadati</taxon>
        <taxon>Pseudomonadota</taxon>
        <taxon>Alphaproteobacteria</taxon>
        <taxon>Hyphomicrobiales</taxon>
        <taxon>Phyllobacteriaceae</taxon>
        <taxon>Mesorhizobium</taxon>
    </lineage>
</organism>
<evidence type="ECO:0000256" key="3">
    <source>
        <dbReference type="ARBA" id="ARBA00022729"/>
    </source>
</evidence>
<sequence>MKPLKTLATGFALSAMLVGAASAQDKQDWLPSPLPKPLGEITIGFANLGSGVNGYVATYLDTFNAYTKQLGVKTIVLDAQIDPVKQSDQVQDLIAQQADVMIVWPVNGKAIVPALRKAKEAGIPVVVTNSQADPSAADYFNTFSGPDDVKQANAAGEMMVEAIGGKGNVVIIDGLPGYSVTQEREKGFLDVIKQHPVIKVLDVQPGDWSREKAQSVMEAYLVKYGDKIDGVYSANSDMGVGALAAVKAAIAEGKIKPGKIKFTDCTLFATAYDEIKAGNYYGSVLQSPSADAQAAIQAAIQIVEGKQVPKQVFFASPSITQKNIDQYPRPTF</sequence>
<evidence type="ECO:0000313" key="6">
    <source>
        <dbReference type="EMBL" id="PWJ93786.1"/>
    </source>
</evidence>
<feature type="domain" description="Periplasmic binding protein" evidence="5">
    <location>
        <begin position="44"/>
        <end position="307"/>
    </location>
</feature>
<dbReference type="EMBL" id="QGGH01000001">
    <property type="protein sequence ID" value="PWJ93786.1"/>
    <property type="molecule type" value="Genomic_DNA"/>
</dbReference>
<name>A0A8E3B6D6_RHILI</name>
<comment type="subcellular location">
    <subcellularLocation>
        <location evidence="1">Cell envelope</location>
    </subcellularLocation>
</comment>
<accession>A0A8E3B6D6</accession>
<evidence type="ECO:0000256" key="2">
    <source>
        <dbReference type="ARBA" id="ARBA00007639"/>
    </source>
</evidence>
<evidence type="ECO:0000313" key="7">
    <source>
        <dbReference type="Proteomes" id="UP000245631"/>
    </source>
</evidence>
<keyword evidence="3 4" id="KW-0732">Signal</keyword>
<dbReference type="PANTHER" id="PTHR46847:SF1">
    <property type="entry name" value="D-ALLOSE-BINDING PERIPLASMIC PROTEIN-RELATED"/>
    <property type="match status" value="1"/>
</dbReference>
<dbReference type="InterPro" id="IPR025997">
    <property type="entry name" value="SBP_2_dom"/>
</dbReference>